<accession>A0ABX9KD61</accession>
<dbReference type="Proteomes" id="UP000263486">
    <property type="component" value="Unassembled WGS sequence"/>
</dbReference>
<proteinExistence type="predicted"/>
<dbReference type="SUPFAM" id="SSF81301">
    <property type="entry name" value="Nucleotidyltransferase"/>
    <property type="match status" value="1"/>
</dbReference>
<dbReference type="Pfam" id="PF13228">
    <property type="entry name" value="DUF4037"/>
    <property type="match status" value="1"/>
</dbReference>
<feature type="domain" description="Polymerase beta nucleotidyltransferase" evidence="2">
    <location>
        <begin position="14"/>
        <end position="73"/>
    </location>
</feature>
<dbReference type="CDD" id="cd05403">
    <property type="entry name" value="NT_KNTase_like"/>
    <property type="match status" value="1"/>
</dbReference>
<dbReference type="InterPro" id="IPR043519">
    <property type="entry name" value="NT_sf"/>
</dbReference>
<evidence type="ECO:0000259" key="1">
    <source>
        <dbReference type="Pfam" id="PF13228"/>
    </source>
</evidence>
<comment type="caution">
    <text evidence="3">The sequence shown here is derived from an EMBL/GenBank/DDBJ whole genome shotgun (WGS) entry which is preliminary data.</text>
</comment>
<keyword evidence="4" id="KW-1185">Reference proteome</keyword>
<organism evidence="3 4">
    <name type="scientific">Psychrilyobacter piezotolerans</name>
    <dbReference type="NCBI Taxonomy" id="2293438"/>
    <lineage>
        <taxon>Bacteria</taxon>
        <taxon>Fusobacteriati</taxon>
        <taxon>Fusobacteriota</taxon>
        <taxon>Fusobacteriia</taxon>
        <taxon>Fusobacteriales</taxon>
        <taxon>Fusobacteriaceae</taxon>
        <taxon>Psychrilyobacter</taxon>
    </lineage>
</organism>
<gene>
    <name evidence="3" type="ORF">DYH56_15350</name>
</gene>
<evidence type="ECO:0000313" key="4">
    <source>
        <dbReference type="Proteomes" id="UP000263486"/>
    </source>
</evidence>
<dbReference type="EMBL" id="QUAJ01000054">
    <property type="protein sequence ID" value="REI39282.1"/>
    <property type="molecule type" value="Genomic_DNA"/>
</dbReference>
<evidence type="ECO:0000259" key="2">
    <source>
        <dbReference type="Pfam" id="PF18765"/>
    </source>
</evidence>
<protein>
    <submittedName>
        <fullName evidence="3">DUF4037 domain-containing protein</fullName>
    </submittedName>
</protein>
<reference evidence="3 4" key="1">
    <citation type="submission" date="2018-08" db="EMBL/GenBank/DDBJ databases">
        <title>Draft genome sequence of Psychrilyobacter sp. strain SD5 isolated from Black Sea water.</title>
        <authorList>
            <person name="Yadav S."/>
            <person name="Villanueva L."/>
            <person name="Damste J.S.S."/>
        </authorList>
    </citation>
    <scope>NUCLEOTIDE SEQUENCE [LARGE SCALE GENOMIC DNA]</scope>
    <source>
        <strain evidence="3 4">SD5</strain>
    </source>
</reference>
<dbReference type="Gene3D" id="3.30.460.10">
    <property type="entry name" value="Beta Polymerase, domain 2"/>
    <property type="match status" value="1"/>
</dbReference>
<evidence type="ECO:0000313" key="3">
    <source>
        <dbReference type="EMBL" id="REI39282.1"/>
    </source>
</evidence>
<feature type="domain" description="DUF4037" evidence="1">
    <location>
        <begin position="125"/>
        <end position="210"/>
    </location>
</feature>
<dbReference type="Pfam" id="PF18765">
    <property type="entry name" value="Polbeta"/>
    <property type="match status" value="1"/>
</dbReference>
<dbReference type="InterPro" id="IPR025117">
    <property type="entry name" value="DUF4037"/>
</dbReference>
<dbReference type="InterPro" id="IPR041633">
    <property type="entry name" value="Polbeta"/>
</dbReference>
<name>A0ABX9KD61_9FUSO</name>
<dbReference type="RefSeq" id="WP_114643741.1">
    <property type="nucleotide sequence ID" value="NZ_JAACIO010000051.1"/>
</dbReference>
<sequence>MKKYDDIFLELVDDFSKHSSVEAILLCGSRVGDTFDEDSDYDLYIYTTEDLPLDFRENIANKYFSHVELNNSISKKEDQGIFKKINVQIDIIYREIKQIEKMLEDITIRHHALTGYTTCYWENLVKSNILYDKNGELSNLKKKFDVDYPKELRKNIIAKNFPFLNKIAPVYASEIKKALKRNDLIRVNKKINEFFESYFDIIFALNMKLHTGEKNLLKITTERLKHLPRNMESDIRELFEGLYNEDFDTVDKLNEIIHSLRELLKEMNLI</sequence>